<dbReference type="OrthoDB" id="10580873at2759"/>
<name>A0A814ANW5_9BILA</name>
<comment type="caution">
    <text evidence="6">The sequence shown here is derived from an EMBL/GenBank/DDBJ whole genome shotgun (WGS) entry which is preliminary data.</text>
</comment>
<evidence type="ECO:0000256" key="5">
    <source>
        <dbReference type="SAM" id="MobiDB-lite"/>
    </source>
</evidence>
<dbReference type="PANTHER" id="PTHR19375">
    <property type="entry name" value="HEAT SHOCK PROTEIN 70KDA"/>
    <property type="match status" value="1"/>
</dbReference>
<feature type="coiled-coil region" evidence="4">
    <location>
        <begin position="143"/>
        <end position="171"/>
    </location>
</feature>
<dbReference type="Proteomes" id="UP000663879">
    <property type="component" value="Unassembled WGS sequence"/>
</dbReference>
<dbReference type="Gene3D" id="3.90.640.10">
    <property type="entry name" value="Actin, Chain A, domain 4"/>
    <property type="match status" value="1"/>
</dbReference>
<evidence type="ECO:0000313" key="6">
    <source>
        <dbReference type="EMBL" id="CAF0914729.1"/>
    </source>
</evidence>
<dbReference type="Gene3D" id="2.60.34.10">
    <property type="entry name" value="Substrate Binding Domain Of DNAk, Chain A, domain 1"/>
    <property type="match status" value="1"/>
</dbReference>
<evidence type="ECO:0000313" key="7">
    <source>
        <dbReference type="Proteomes" id="UP000663879"/>
    </source>
</evidence>
<evidence type="ECO:0000256" key="1">
    <source>
        <dbReference type="ARBA" id="ARBA00007381"/>
    </source>
</evidence>
<dbReference type="Gene3D" id="3.30.420.40">
    <property type="match status" value="2"/>
</dbReference>
<evidence type="ECO:0000256" key="2">
    <source>
        <dbReference type="ARBA" id="ARBA00022741"/>
    </source>
</evidence>
<reference evidence="6" key="1">
    <citation type="submission" date="2021-02" db="EMBL/GenBank/DDBJ databases">
        <authorList>
            <person name="Nowell W R."/>
        </authorList>
    </citation>
    <scope>NUCLEOTIDE SEQUENCE</scope>
    <source>
        <strain evidence="6">Ploen Becks lab</strain>
    </source>
</reference>
<dbReference type="InterPro" id="IPR013126">
    <property type="entry name" value="Hsp_70_fam"/>
</dbReference>
<comment type="similarity">
    <text evidence="1">Belongs to the heat shock protein 70 family.</text>
</comment>
<protein>
    <submittedName>
        <fullName evidence="6">Uncharacterized protein</fullName>
    </submittedName>
</protein>
<organism evidence="6 7">
    <name type="scientific">Brachionus calyciflorus</name>
    <dbReference type="NCBI Taxonomy" id="104777"/>
    <lineage>
        <taxon>Eukaryota</taxon>
        <taxon>Metazoa</taxon>
        <taxon>Spiralia</taxon>
        <taxon>Gnathifera</taxon>
        <taxon>Rotifera</taxon>
        <taxon>Eurotatoria</taxon>
        <taxon>Monogononta</taxon>
        <taxon>Pseudotrocha</taxon>
        <taxon>Ploima</taxon>
        <taxon>Brachionidae</taxon>
        <taxon>Brachionus</taxon>
    </lineage>
</organism>
<dbReference type="InterPro" id="IPR043129">
    <property type="entry name" value="ATPase_NBD"/>
</dbReference>
<evidence type="ECO:0000256" key="4">
    <source>
        <dbReference type="SAM" id="Coils"/>
    </source>
</evidence>
<proteinExistence type="inferred from homology"/>
<dbReference type="Pfam" id="PF00012">
    <property type="entry name" value="HSP70"/>
    <property type="match status" value="1"/>
</dbReference>
<dbReference type="SUPFAM" id="SSF53067">
    <property type="entry name" value="Actin-like ATPase domain"/>
    <property type="match status" value="2"/>
</dbReference>
<feature type="region of interest" description="Disordered" evidence="5">
    <location>
        <begin position="40"/>
        <end position="140"/>
    </location>
</feature>
<accession>A0A814ANW5</accession>
<keyword evidence="4" id="KW-0175">Coiled coil</keyword>
<feature type="compositionally biased region" description="Basic residues" evidence="5">
    <location>
        <begin position="106"/>
        <end position="115"/>
    </location>
</feature>
<dbReference type="InterPro" id="IPR029047">
    <property type="entry name" value="HSP70_peptide-bd_sf"/>
</dbReference>
<keyword evidence="3" id="KW-0067">ATP-binding</keyword>
<keyword evidence="2" id="KW-0547">Nucleotide-binding</keyword>
<dbReference type="GO" id="GO:0140662">
    <property type="term" value="F:ATP-dependent protein folding chaperone"/>
    <property type="evidence" value="ECO:0007669"/>
    <property type="project" value="InterPro"/>
</dbReference>
<dbReference type="EMBL" id="CAJNOC010002136">
    <property type="protein sequence ID" value="CAF0914729.1"/>
    <property type="molecule type" value="Genomic_DNA"/>
</dbReference>
<keyword evidence="7" id="KW-1185">Reference proteome</keyword>
<sequence>MPPRRQPISLELKREYKDLKTTGQLSEIIDFHLHGKNRYMKINQPGLSRGASHASSPRASSPPRNRKNRFKNPVLNRYEDAGDEDYERKQYVFEYQDEDSMDQIKKEKRRARRKVKHDDSSNNNDDIISQEDQDSKKIDDKKVDETVKMIEDLLKEKKKTKKKRNREAEKNAVDDFSEDEKEAYFREKNIQINKSTNDSNVEKIAKKPKKKKPADIDNNKKALQTISTQTPRDLFEQMKNDHLRFAQNGNAYVQKLIDDVEIINQDVDKESQDNNGVVAKKSQKTPNSLGLSMEGKNGINMAIIKGKRKDSLSSLQSDEKLTENSQEELLLRKNYQNLEKLIEILMEKDNDENYLKLAKLFRLKVLIELAMKMVGRKYKDIGDDERASLELQANRFHTTYPLPGEEEPLEELDENGLVRFRLPIKIIQEDGDAKIDISDKFIIDPNDFLKIYSSKIINHAQESTGLDFDNITVTIPAAYGAQQREAIKNSLNEASDRDDVKILTRPVAAAVISNNQRNSESNSNSLLDTFKLVFDITDGSMDASVIKIKESKDFQVVSNVGDTNFGIHDIDERIVEFIIKEKTAQHIQKGDRSSKSNNVETVNAYTNLIRHIKEHIVENGAVSVDLATLEENLAENSNKKKSKNEVTISKNLISKNLCKDIYDWSLAHIEKAIHQADVDDKDIDEFIIIGSEYKMPGFKEYLQEAYPKKKIIFVPDEDLAVGAAIVGKKLKYQQIKVTEVLCRSIGIGLYTGVITYLLFRNSSLPCVGGCVYSTLVDDQESMVLDVYEGERPHVKFCRYLGEVTIYNLPKGEAGKIKCEVHLTMNNEGLLEVTAKELNSGQSLDTAINANPDNVDPEDVNNNTDLDPIEAERYKKQDYEFIYQLELLDEYLESLSIKYRKHKYSKVILDKVFDTKEWLYKNRRLVSMDEIQAIRNAIDNFLKSIDKVK</sequence>
<gene>
    <name evidence="6" type="ORF">OXX778_LOCUS12086</name>
</gene>
<dbReference type="SUPFAM" id="SSF100920">
    <property type="entry name" value="Heat shock protein 70kD (HSP70), peptide-binding domain"/>
    <property type="match status" value="1"/>
</dbReference>
<evidence type="ECO:0000256" key="3">
    <source>
        <dbReference type="ARBA" id="ARBA00022840"/>
    </source>
</evidence>
<dbReference type="AlphaFoldDB" id="A0A814ANW5"/>
<dbReference type="PRINTS" id="PR00301">
    <property type="entry name" value="HEATSHOCK70"/>
</dbReference>
<feature type="compositionally biased region" description="Low complexity" evidence="5">
    <location>
        <begin position="48"/>
        <end position="63"/>
    </location>
</feature>
<dbReference type="GO" id="GO:0005524">
    <property type="term" value="F:ATP binding"/>
    <property type="evidence" value="ECO:0007669"/>
    <property type="project" value="UniProtKB-KW"/>
</dbReference>